<dbReference type="RefSeq" id="XP_067717104.1">
    <property type="nucleotide sequence ID" value="XM_067861003.1"/>
</dbReference>
<evidence type="ECO:0000256" key="1">
    <source>
        <dbReference type="SAM" id="MobiDB-lite"/>
    </source>
</evidence>
<evidence type="ECO:0000313" key="4">
    <source>
        <dbReference type="Proteomes" id="UP001497744"/>
    </source>
</evidence>
<evidence type="ECO:0000313" key="3">
    <source>
        <dbReference type="EMBL" id="GIX65035.1"/>
    </source>
</evidence>
<dbReference type="Proteomes" id="UP001497744">
    <property type="component" value="Unassembled WGS sequence"/>
</dbReference>
<keyword evidence="4" id="KW-1185">Reference proteome</keyword>
<name>A0AAV4LYM1_BABCB</name>
<dbReference type="GeneID" id="94196516"/>
<dbReference type="PROSITE" id="PS51391">
    <property type="entry name" value="CID"/>
    <property type="match status" value="1"/>
</dbReference>
<protein>
    <submittedName>
        <fullName evidence="3">Asparagine-rich protein, putative</fullName>
    </submittedName>
</protein>
<dbReference type="InterPro" id="IPR006569">
    <property type="entry name" value="CID_dom"/>
</dbReference>
<dbReference type="AlphaFoldDB" id="A0AAV4LYM1"/>
<dbReference type="EMBL" id="BPLF01000004">
    <property type="protein sequence ID" value="GIX65035.1"/>
    <property type="molecule type" value="Genomic_DNA"/>
</dbReference>
<proteinExistence type="predicted"/>
<feature type="domain" description="CID" evidence="2">
    <location>
        <begin position="178"/>
        <end position="317"/>
    </location>
</feature>
<accession>A0AAV4LYM1</accession>
<dbReference type="Gene3D" id="1.25.40.90">
    <property type="match status" value="1"/>
</dbReference>
<evidence type="ECO:0000259" key="2">
    <source>
        <dbReference type="PROSITE" id="PS51391"/>
    </source>
</evidence>
<sequence>MSPLSDVEDVHSEDDEDSTFHREIILQDNYSDTEASDHHVDTDGAAAVTGIPQAFGQQEEAGTRHVASAARITQEPERRVKFAPDLVITPSSSFITTDCGAVSGGFGTPSAAGFVDASVTHSPTDAAKKALLSFLPSRIVGNAVEMSKYVSEFVAAHPDLEGKLQSISDPDKRKEFGEEIFPESLLANKFRTLDNTQAAIEDAAALAAKYPYPPGALMQLMHDVFVSIPTNSAVTRLGIFYVYNHLIHQFGKSSWTHPISFIETGLERFCIPAISHSNRIKCTNAVHIITCINVWRKRHIYSAQTCDQLEALVTSSESAPSSIEAHTDTNTYTVNSEVGGVKTLGHIIAMPLVDGSFEEATSGVDESSILDPEGPLHEQSLAEAAASGKYEQFDYASRLSGQELILLHSSSLDLAALIEEGTKHIDMLHNEIVELESLIRNA</sequence>
<organism evidence="3 4">
    <name type="scientific">Babesia caballi</name>
    <dbReference type="NCBI Taxonomy" id="5871"/>
    <lineage>
        <taxon>Eukaryota</taxon>
        <taxon>Sar</taxon>
        <taxon>Alveolata</taxon>
        <taxon>Apicomplexa</taxon>
        <taxon>Aconoidasida</taxon>
        <taxon>Piroplasmida</taxon>
        <taxon>Babesiidae</taxon>
        <taxon>Babesia</taxon>
    </lineage>
</organism>
<comment type="caution">
    <text evidence="3">The sequence shown here is derived from an EMBL/GenBank/DDBJ whole genome shotgun (WGS) entry which is preliminary data.</text>
</comment>
<feature type="region of interest" description="Disordered" evidence="1">
    <location>
        <begin position="1"/>
        <end position="22"/>
    </location>
</feature>
<reference evidence="3 4" key="1">
    <citation type="submission" date="2021-06" db="EMBL/GenBank/DDBJ databases">
        <title>Genome sequence of Babesia caballi.</title>
        <authorList>
            <person name="Yamagishi J."/>
            <person name="Kidaka T."/>
            <person name="Ochi A."/>
        </authorList>
    </citation>
    <scope>NUCLEOTIDE SEQUENCE [LARGE SCALE GENOMIC DNA]</scope>
    <source>
        <strain evidence="3">USDA-D6B2</strain>
    </source>
</reference>
<dbReference type="Pfam" id="PF04818">
    <property type="entry name" value="CID"/>
    <property type="match status" value="1"/>
</dbReference>
<gene>
    <name evidence="3" type="ORF">BcabD6B2_44700</name>
</gene>
<dbReference type="InterPro" id="IPR008942">
    <property type="entry name" value="ENTH_VHS"/>
</dbReference>